<feature type="transmembrane region" description="Helical" evidence="8">
    <location>
        <begin position="134"/>
        <end position="153"/>
    </location>
</feature>
<comment type="caution">
    <text evidence="10">The sequence shown here is derived from an EMBL/GenBank/DDBJ whole genome shotgun (WGS) entry which is preliminary data.</text>
</comment>
<dbReference type="GO" id="GO:0005886">
    <property type="term" value="C:plasma membrane"/>
    <property type="evidence" value="ECO:0007669"/>
    <property type="project" value="UniProtKB-SubCell"/>
</dbReference>
<dbReference type="InterPro" id="IPR020846">
    <property type="entry name" value="MFS_dom"/>
</dbReference>
<dbReference type="Gene3D" id="1.20.1250.20">
    <property type="entry name" value="MFS general substrate transporter like domains"/>
    <property type="match status" value="1"/>
</dbReference>
<organism evidence="10 11">
    <name type="scientific">Eiseniibacteriota bacterium</name>
    <dbReference type="NCBI Taxonomy" id="2212470"/>
    <lineage>
        <taxon>Bacteria</taxon>
        <taxon>Candidatus Eiseniibacteriota</taxon>
    </lineage>
</organism>
<keyword evidence="5 8" id="KW-0812">Transmembrane</keyword>
<name>A0A538TWX5_UNCEI</name>
<evidence type="ECO:0000313" key="11">
    <source>
        <dbReference type="Proteomes" id="UP000319836"/>
    </source>
</evidence>
<dbReference type="PANTHER" id="PTHR42718:SF9">
    <property type="entry name" value="MAJOR FACILITATOR SUPERFAMILY MULTIDRUG TRANSPORTER MFSC"/>
    <property type="match status" value="1"/>
</dbReference>
<feature type="transmembrane region" description="Helical" evidence="8">
    <location>
        <begin position="240"/>
        <end position="257"/>
    </location>
</feature>
<feature type="transmembrane region" description="Helical" evidence="8">
    <location>
        <begin position="165"/>
        <end position="183"/>
    </location>
</feature>
<evidence type="ECO:0000256" key="2">
    <source>
        <dbReference type="ARBA" id="ARBA00008537"/>
    </source>
</evidence>
<feature type="transmembrane region" description="Helical" evidence="8">
    <location>
        <begin position="39"/>
        <end position="61"/>
    </location>
</feature>
<feature type="transmembrane region" description="Helical" evidence="8">
    <location>
        <begin position="100"/>
        <end position="122"/>
    </location>
</feature>
<dbReference type="InterPro" id="IPR011701">
    <property type="entry name" value="MFS"/>
</dbReference>
<feature type="transmembrane region" description="Helical" evidence="8">
    <location>
        <begin position="14"/>
        <end position="33"/>
    </location>
</feature>
<dbReference type="PROSITE" id="PS50850">
    <property type="entry name" value="MFS"/>
    <property type="match status" value="1"/>
</dbReference>
<dbReference type="InterPro" id="IPR004638">
    <property type="entry name" value="EmrB-like"/>
</dbReference>
<dbReference type="SUPFAM" id="SSF103473">
    <property type="entry name" value="MFS general substrate transporter"/>
    <property type="match status" value="1"/>
</dbReference>
<dbReference type="InterPro" id="IPR036259">
    <property type="entry name" value="MFS_trans_sf"/>
</dbReference>
<sequence length="452" mass="48939">MTGWLSSFFGRRRYFAGSIALFTIASFFCGSSHTLAELVFWRILQGIGGGALLSTSQAVLFEVFPRSEYGTAMAIFGMGVMVGPTLGPTFGGWITDTLSWPWIFYINLPFGALAFMLTLTYLRDSRFAQRVQRVDWLGLFLLAAGIGALQTMLEHGERNDWFSSREIVALAALSGTALVSFVLHELRTDHPVIDLRILKNLSFAAGVTFAGALGACLYATVFVLPVYLQQLQGFSANQTGLVILPGALASAFTMAFVGRLQERVSPRLLVSLGACLFTLAMWQWSHFTTLSGGRDFFWPLIVRGVGLGLVFVPLTNLAISGLSMDRIPAGTGLFNLTRQLGGSIGIALSATLLPRFTTQARAVLADHVTRSSQVAWERLTATTQSMIARGTPPGLAETKALRVIDLAVTRQATMLAFTKIFLLFGFAFLIALPLLLFMKRRSGAAAGGSVAH</sequence>
<evidence type="ECO:0000256" key="4">
    <source>
        <dbReference type="ARBA" id="ARBA00022475"/>
    </source>
</evidence>
<dbReference type="PRINTS" id="PR01036">
    <property type="entry name" value="TCRTETB"/>
</dbReference>
<dbReference type="EMBL" id="VBPA01000415">
    <property type="protein sequence ID" value="TMQ68132.1"/>
    <property type="molecule type" value="Genomic_DNA"/>
</dbReference>
<dbReference type="GO" id="GO:0022857">
    <property type="term" value="F:transmembrane transporter activity"/>
    <property type="evidence" value="ECO:0007669"/>
    <property type="project" value="InterPro"/>
</dbReference>
<evidence type="ECO:0000256" key="5">
    <source>
        <dbReference type="ARBA" id="ARBA00022692"/>
    </source>
</evidence>
<keyword evidence="7 8" id="KW-0472">Membrane</keyword>
<feature type="transmembrane region" description="Helical" evidence="8">
    <location>
        <begin position="420"/>
        <end position="438"/>
    </location>
</feature>
<dbReference type="NCBIfam" id="TIGR00711">
    <property type="entry name" value="efflux_EmrB"/>
    <property type="match status" value="1"/>
</dbReference>
<dbReference type="Gene3D" id="1.20.1720.10">
    <property type="entry name" value="Multidrug resistance protein D"/>
    <property type="match status" value="1"/>
</dbReference>
<keyword evidence="3" id="KW-0813">Transport</keyword>
<feature type="transmembrane region" description="Helical" evidence="8">
    <location>
        <begin position="203"/>
        <end position="228"/>
    </location>
</feature>
<proteinExistence type="inferred from homology"/>
<dbReference type="AlphaFoldDB" id="A0A538TWX5"/>
<feature type="transmembrane region" description="Helical" evidence="8">
    <location>
        <begin position="264"/>
        <end position="284"/>
    </location>
</feature>
<evidence type="ECO:0000256" key="3">
    <source>
        <dbReference type="ARBA" id="ARBA00022448"/>
    </source>
</evidence>
<dbReference type="PANTHER" id="PTHR42718">
    <property type="entry name" value="MAJOR FACILITATOR SUPERFAMILY MULTIDRUG TRANSPORTER MFSC"/>
    <property type="match status" value="1"/>
</dbReference>
<keyword evidence="4" id="KW-1003">Cell membrane</keyword>
<accession>A0A538TWX5</accession>
<comment type="subcellular location">
    <subcellularLocation>
        <location evidence="1">Cell membrane</location>
        <topology evidence="1">Multi-pass membrane protein</topology>
    </subcellularLocation>
</comment>
<dbReference type="CDD" id="cd17503">
    <property type="entry name" value="MFS_LmrB_MDR_like"/>
    <property type="match status" value="1"/>
</dbReference>
<feature type="domain" description="Major facilitator superfamily (MFS) profile" evidence="9">
    <location>
        <begin position="1"/>
        <end position="443"/>
    </location>
</feature>
<evidence type="ECO:0000256" key="1">
    <source>
        <dbReference type="ARBA" id="ARBA00004651"/>
    </source>
</evidence>
<dbReference type="Proteomes" id="UP000319836">
    <property type="component" value="Unassembled WGS sequence"/>
</dbReference>
<reference evidence="10 11" key="1">
    <citation type="journal article" date="2019" name="Nat. Microbiol.">
        <title>Mediterranean grassland soil C-N compound turnover is dependent on rainfall and depth, and is mediated by genomically divergent microorganisms.</title>
        <authorList>
            <person name="Diamond S."/>
            <person name="Andeer P.F."/>
            <person name="Li Z."/>
            <person name="Crits-Christoph A."/>
            <person name="Burstein D."/>
            <person name="Anantharaman K."/>
            <person name="Lane K.R."/>
            <person name="Thomas B.C."/>
            <person name="Pan C."/>
            <person name="Northen T.R."/>
            <person name="Banfield J.F."/>
        </authorList>
    </citation>
    <scope>NUCLEOTIDE SEQUENCE [LARGE SCALE GENOMIC DNA]</scope>
    <source>
        <strain evidence="10">WS_10</strain>
    </source>
</reference>
<evidence type="ECO:0000256" key="7">
    <source>
        <dbReference type="ARBA" id="ARBA00023136"/>
    </source>
</evidence>
<evidence type="ECO:0000256" key="8">
    <source>
        <dbReference type="SAM" id="Phobius"/>
    </source>
</evidence>
<feature type="transmembrane region" description="Helical" evidence="8">
    <location>
        <begin position="73"/>
        <end position="94"/>
    </location>
</feature>
<dbReference type="Pfam" id="PF07690">
    <property type="entry name" value="MFS_1"/>
    <property type="match status" value="1"/>
</dbReference>
<feature type="transmembrane region" description="Helical" evidence="8">
    <location>
        <begin position="296"/>
        <end position="319"/>
    </location>
</feature>
<keyword evidence="6 8" id="KW-1133">Transmembrane helix</keyword>
<gene>
    <name evidence="10" type="ORF">E6K80_14520</name>
</gene>
<protein>
    <submittedName>
        <fullName evidence="10">DHA2 family efflux MFS transporter permease subunit</fullName>
    </submittedName>
</protein>
<evidence type="ECO:0000259" key="9">
    <source>
        <dbReference type="PROSITE" id="PS50850"/>
    </source>
</evidence>
<comment type="similarity">
    <text evidence="2">Belongs to the major facilitator superfamily. EmrB family.</text>
</comment>
<evidence type="ECO:0000313" key="10">
    <source>
        <dbReference type="EMBL" id="TMQ68132.1"/>
    </source>
</evidence>
<evidence type="ECO:0000256" key="6">
    <source>
        <dbReference type="ARBA" id="ARBA00022989"/>
    </source>
</evidence>